<sequence length="698" mass="78785">MSIVARTVSSQTLLPLATAAFNVLLLATIPLLFEALLSSIIVISSLLVLIQVVLLRKTHWMMKSVKHITLVKNVGALAFFGLIIVSAKQLGLLNAMVNLLFSGVLLWLVTADLNSSKWAKQVFVVSLLLTAVSFIYQQDLQWSLYALMVVLGLFVTLYLCQSQSYQSPDTTMSIKPPHFFVMVLSCLVLSAATFVLMPALSPFWKLPEQKQSSTGLSDTMTPGDIAQLASSNRLAFRVELSGNQELVNGLLNDHASQYWRVLTLEDFNGKTWRQNPQRKVTRSDRPTPSPQQQSSLDLLSSDLSLSIIAEPSHQPWLLTYGTSMPQHNQIMLTNDSRLLSTKSISKRIKYQAQNLAPTNVLPVTESDLEINTRLPNNSNPKVRALSQALLANISTEQRVTSAKTLFAFNRAVLNYFSSQGFVYTLSPRPLSGEHLDDFMFESKQGFCAHYASVHAFMLRSIGVPARVVTGYHGSELNPNGQYLNIYDRSAHAWVEYLTPDQQWQRIDPTGAVSPERIQSGLEVSLQAEVANQNAAINFVKQTPWLNQLRQQLQSLDYYWTVWVLDFDNNKRENVVKEWFSLATFGYLIGALITLCILLLIVWLIVRHFKQPKLSPERMVLTRLYTALSATTQKPDLNQIDWTMSLQQHQQVLTQNAPEYEQQILQIIQTLNRNLYDKDHIIDTRALCNIIETLNEQTK</sequence>
<dbReference type="SUPFAM" id="SSF54001">
    <property type="entry name" value="Cysteine proteinases"/>
    <property type="match status" value="1"/>
</dbReference>
<keyword evidence="2" id="KW-0472">Membrane</keyword>
<dbReference type="SMART" id="SM00460">
    <property type="entry name" value="TGc"/>
    <property type="match status" value="1"/>
</dbReference>
<dbReference type="KEGG" id="psym:J1N51_09850"/>
<dbReference type="InterPro" id="IPR021878">
    <property type="entry name" value="TgpA_N"/>
</dbReference>
<dbReference type="AlphaFoldDB" id="A0A975D9X4"/>
<organism evidence="4 5">
    <name type="scientific">Psychrosphaera ytuae</name>
    <dbReference type="NCBI Taxonomy" id="2820710"/>
    <lineage>
        <taxon>Bacteria</taxon>
        <taxon>Pseudomonadati</taxon>
        <taxon>Pseudomonadota</taxon>
        <taxon>Gammaproteobacteria</taxon>
        <taxon>Alteromonadales</taxon>
        <taxon>Pseudoalteromonadaceae</taxon>
        <taxon>Psychrosphaera</taxon>
    </lineage>
</organism>
<feature type="transmembrane region" description="Helical" evidence="2">
    <location>
        <begin position="35"/>
        <end position="55"/>
    </location>
</feature>
<feature type="transmembrane region" description="Helical" evidence="2">
    <location>
        <begin position="118"/>
        <end position="136"/>
    </location>
</feature>
<name>A0A975D9X4_9GAMM</name>
<evidence type="ECO:0000259" key="3">
    <source>
        <dbReference type="SMART" id="SM00460"/>
    </source>
</evidence>
<evidence type="ECO:0000256" key="1">
    <source>
        <dbReference type="SAM" id="MobiDB-lite"/>
    </source>
</evidence>
<feature type="transmembrane region" description="Helical" evidence="2">
    <location>
        <begin position="578"/>
        <end position="605"/>
    </location>
</feature>
<dbReference type="InterPro" id="IPR002931">
    <property type="entry name" value="Transglutaminase-like"/>
</dbReference>
<dbReference type="PANTHER" id="PTHR42736">
    <property type="entry name" value="PROTEIN-GLUTAMINE GAMMA-GLUTAMYLTRANSFERASE"/>
    <property type="match status" value="1"/>
</dbReference>
<dbReference type="InterPro" id="IPR052901">
    <property type="entry name" value="Bact_TGase-like"/>
</dbReference>
<dbReference type="Pfam" id="PF01841">
    <property type="entry name" value="Transglut_core"/>
    <property type="match status" value="1"/>
</dbReference>
<feature type="transmembrane region" description="Helical" evidence="2">
    <location>
        <begin position="67"/>
        <end position="85"/>
    </location>
</feature>
<dbReference type="PANTHER" id="PTHR42736:SF1">
    <property type="entry name" value="PROTEIN-GLUTAMINE GAMMA-GLUTAMYLTRANSFERASE"/>
    <property type="match status" value="1"/>
</dbReference>
<evidence type="ECO:0000313" key="5">
    <source>
        <dbReference type="Proteomes" id="UP000682739"/>
    </source>
</evidence>
<feature type="domain" description="Transglutaminase-like" evidence="3">
    <location>
        <begin position="439"/>
        <end position="510"/>
    </location>
</feature>
<protein>
    <submittedName>
        <fullName evidence="4">DUF3488 domain-containing transglutaminase family protein</fullName>
    </submittedName>
</protein>
<proteinExistence type="predicted"/>
<accession>A0A975D9X4</accession>
<feature type="transmembrane region" description="Helical" evidence="2">
    <location>
        <begin position="91"/>
        <end position="111"/>
    </location>
</feature>
<dbReference type="RefSeq" id="WP_208830870.1">
    <property type="nucleotide sequence ID" value="NZ_CP072110.1"/>
</dbReference>
<feature type="transmembrane region" description="Helical" evidence="2">
    <location>
        <begin position="180"/>
        <end position="204"/>
    </location>
</feature>
<keyword evidence="5" id="KW-1185">Reference proteome</keyword>
<gene>
    <name evidence="4" type="ORF">J1N51_09850</name>
</gene>
<dbReference type="Proteomes" id="UP000682739">
    <property type="component" value="Chromosome"/>
</dbReference>
<keyword evidence="2" id="KW-0812">Transmembrane</keyword>
<feature type="region of interest" description="Disordered" evidence="1">
    <location>
        <begin position="273"/>
        <end position="296"/>
    </location>
</feature>
<keyword evidence="2" id="KW-1133">Transmembrane helix</keyword>
<evidence type="ECO:0000256" key="2">
    <source>
        <dbReference type="SAM" id="Phobius"/>
    </source>
</evidence>
<dbReference type="Gene3D" id="3.10.620.30">
    <property type="match status" value="1"/>
</dbReference>
<dbReference type="Pfam" id="PF11992">
    <property type="entry name" value="TgpA_N"/>
    <property type="match status" value="1"/>
</dbReference>
<dbReference type="InterPro" id="IPR038765">
    <property type="entry name" value="Papain-like_cys_pep_sf"/>
</dbReference>
<feature type="transmembrane region" description="Helical" evidence="2">
    <location>
        <begin position="12"/>
        <end position="29"/>
    </location>
</feature>
<dbReference type="EMBL" id="CP072110">
    <property type="protein sequence ID" value="QTH63048.1"/>
    <property type="molecule type" value="Genomic_DNA"/>
</dbReference>
<feature type="transmembrane region" description="Helical" evidence="2">
    <location>
        <begin position="142"/>
        <end position="160"/>
    </location>
</feature>
<reference evidence="4" key="1">
    <citation type="submission" date="2021-03" db="EMBL/GenBank/DDBJ databases">
        <title>Description of Psychrosphaera ytuae sp. nov. isolated from deep sea sediment of South China Sea.</title>
        <authorList>
            <person name="Zhang J."/>
            <person name="Xu X.-D."/>
        </authorList>
    </citation>
    <scope>NUCLEOTIDE SEQUENCE</scope>
    <source>
        <strain evidence="4">MTZ26</strain>
    </source>
</reference>
<evidence type="ECO:0000313" key="4">
    <source>
        <dbReference type="EMBL" id="QTH63048.1"/>
    </source>
</evidence>